<protein>
    <submittedName>
        <fullName evidence="2">KilA-N domain-containing protein</fullName>
    </submittedName>
</protein>
<sequence>MPMSARHGAWLVTCFEHPAHPPPVERRRVASRRLNFQPSQVSTRSKTMTQVTPLATASHPFTIADVRIRQDAQGRYCLNDLHKAAVAQGANKRSKEPGEFFKAKRTQELVRLLEQEFAEQSATENPRSLESDAQTGETITENLGDAGSETITENLRNAPVVRNVGGSAEETGTYVCIELVIAYGQFVSAAFDLKVIRTFLAVVNQQHAMPHIQSAKFWDRLRPHWRAIADLALQGLKNVQIAPLVERSAGSVGRCLARMYEVGYLNPVDVFVARLKPATARRWALSKPVALGWGRPAAPSLQGDLFATQQEG</sequence>
<evidence type="ECO:0000313" key="2">
    <source>
        <dbReference type="EMBL" id="RMX07416.1"/>
    </source>
</evidence>
<evidence type="ECO:0000313" key="3">
    <source>
        <dbReference type="Proteomes" id="UP000281171"/>
    </source>
</evidence>
<reference evidence="2 3" key="1">
    <citation type="submission" date="2018-10" db="EMBL/GenBank/DDBJ databases">
        <title>Comamonadaceae CDC group NO-1 genome sequencing and assembly.</title>
        <authorList>
            <person name="Bernier A.-M."/>
            <person name="Bernard K."/>
        </authorList>
    </citation>
    <scope>NUCLEOTIDE SEQUENCE [LARGE SCALE GENOMIC DNA]</scope>
    <source>
        <strain evidence="2 3">NML180581</strain>
    </source>
</reference>
<name>A0A3M6QWL5_9BURK</name>
<evidence type="ECO:0000259" key="1">
    <source>
        <dbReference type="SMART" id="SM01252"/>
    </source>
</evidence>
<gene>
    <name evidence="2" type="ORF">EBQ24_08755</name>
</gene>
<proteinExistence type="predicted"/>
<dbReference type="InterPro" id="IPR018004">
    <property type="entry name" value="KilA/APSES_HTH"/>
</dbReference>
<dbReference type="EMBL" id="RDQK01000020">
    <property type="protein sequence ID" value="RMX07416.1"/>
    <property type="molecule type" value="Genomic_DNA"/>
</dbReference>
<dbReference type="AlphaFoldDB" id="A0A3M6QWL5"/>
<dbReference type="Pfam" id="PF04383">
    <property type="entry name" value="KilA-N"/>
    <property type="match status" value="1"/>
</dbReference>
<comment type="caution">
    <text evidence="2">The sequence shown here is derived from an EMBL/GenBank/DDBJ whole genome shotgun (WGS) entry which is preliminary data.</text>
</comment>
<feature type="domain" description="KilA/APSES-type HTH DNA-binding" evidence="1">
    <location>
        <begin position="65"/>
        <end position="205"/>
    </location>
</feature>
<dbReference type="Proteomes" id="UP000281171">
    <property type="component" value="Unassembled WGS sequence"/>
</dbReference>
<organism evidence="2 3">
    <name type="scientific">Allofranklinella schreckenbergeri</name>
    <dbReference type="NCBI Taxonomy" id="1076744"/>
    <lineage>
        <taxon>Bacteria</taxon>
        <taxon>Pseudomonadati</taxon>
        <taxon>Pseudomonadota</taxon>
        <taxon>Betaproteobacteria</taxon>
        <taxon>Burkholderiales</taxon>
        <taxon>Comamonadaceae</taxon>
        <taxon>Allofranklinella</taxon>
    </lineage>
</organism>
<accession>A0A3M6QWL5</accession>
<dbReference type="SMART" id="SM01252">
    <property type="entry name" value="KilA-N"/>
    <property type="match status" value="1"/>
</dbReference>